<evidence type="ECO:0000256" key="2">
    <source>
        <dbReference type="ARBA" id="ARBA00022692"/>
    </source>
</evidence>
<comment type="caution">
    <text evidence="7">The sequence shown here is derived from an EMBL/GenBank/DDBJ whole genome shotgun (WGS) entry which is preliminary data.</text>
</comment>
<feature type="transmembrane region" description="Helical" evidence="5">
    <location>
        <begin position="25"/>
        <end position="43"/>
    </location>
</feature>
<dbReference type="InterPro" id="IPR051337">
    <property type="entry name" value="OPA_Antiporter"/>
</dbReference>
<dbReference type="SUPFAM" id="SSF103473">
    <property type="entry name" value="MFS general substrate transporter"/>
    <property type="match status" value="1"/>
</dbReference>
<dbReference type="Pfam" id="PF07690">
    <property type="entry name" value="MFS_1"/>
    <property type="match status" value="1"/>
</dbReference>
<keyword evidence="8" id="KW-1185">Reference proteome</keyword>
<feature type="transmembrane region" description="Helical" evidence="5">
    <location>
        <begin position="375"/>
        <end position="398"/>
    </location>
</feature>
<evidence type="ECO:0000256" key="1">
    <source>
        <dbReference type="ARBA" id="ARBA00004127"/>
    </source>
</evidence>
<evidence type="ECO:0000256" key="3">
    <source>
        <dbReference type="ARBA" id="ARBA00022989"/>
    </source>
</evidence>
<feature type="transmembrane region" description="Helical" evidence="5">
    <location>
        <begin position="156"/>
        <end position="177"/>
    </location>
</feature>
<dbReference type="InterPro" id="IPR020846">
    <property type="entry name" value="MFS_dom"/>
</dbReference>
<gene>
    <name evidence="7" type="primary">uhpC</name>
    <name evidence="7" type="ORF">ACGRQ9_01850</name>
</gene>
<protein>
    <submittedName>
        <fullName evidence="7">MFS transporter family glucose-6-phosphate receptor UhpC</fullName>
    </submittedName>
</protein>
<keyword evidence="7" id="KW-0675">Receptor</keyword>
<evidence type="ECO:0000313" key="8">
    <source>
        <dbReference type="Proteomes" id="UP001607151"/>
    </source>
</evidence>
<feature type="transmembrane region" description="Helical" evidence="5">
    <location>
        <begin position="410"/>
        <end position="429"/>
    </location>
</feature>
<sequence length="435" mass="48441">MAFFSVTPVASKVEASKVDETYQYWRVHLMLSMYLGYGIFYFTRKSLNFAMPAMLEDLGLAHSDFGLLGTLFYITYGLSKFVSGIVSDQSKPSYFMGLGLIATGIINVLFGLSSSLMAFVMLWTLNAFFQGWGWPPCAKLLTSWYSRSERGFWWSLWNTCQNVSGALIPISIGFIAVTYGWRYGFIVPGIGAMVVGLYLCFRIKDKPITLGLPPVGEWRKDTLEQHQEAEGNGLHFSEILKVYVLGNKYIWLLCGSYLLVYIVRIAINDWGNLYLTERHHYDLFSANTAVAMFEVGGFLGSLFGGWGSDRFFRGNRAPMNLIFSLGIFISVMALWLTPIDNLVVLSSCFFCIGFFIFGPQMMIGMAAAECSHKDAAGSATGFVGIFGYIGAALASYPLSMIIEQFSWEGFFGVISISSALIGLLILPFLKAQQRN</sequence>
<dbReference type="PROSITE" id="PS50850">
    <property type="entry name" value="MFS"/>
    <property type="match status" value="1"/>
</dbReference>
<feature type="transmembrane region" description="Helical" evidence="5">
    <location>
        <begin position="342"/>
        <end position="363"/>
    </location>
</feature>
<feature type="transmembrane region" description="Helical" evidence="5">
    <location>
        <begin position="249"/>
        <end position="267"/>
    </location>
</feature>
<reference evidence="7 8" key="1">
    <citation type="submission" date="2024-10" db="EMBL/GenBank/DDBJ databases">
        <authorList>
            <person name="Yibar A."/>
            <person name="Saticioglu I.B."/>
            <person name="Duman M."/>
            <person name="Ajmi N."/>
            <person name="Gurler F."/>
            <person name="Ay H."/>
            <person name="Onuk E."/>
            <person name="Guler S."/>
            <person name="Romalde J.L."/>
        </authorList>
    </citation>
    <scope>NUCLEOTIDE SEQUENCE [LARGE SCALE GENOMIC DNA]</scope>
    <source>
        <strain evidence="7 8">14-MA-B</strain>
    </source>
</reference>
<dbReference type="CDD" id="cd17488">
    <property type="entry name" value="MFS_UhpC"/>
    <property type="match status" value="1"/>
</dbReference>
<dbReference type="PANTHER" id="PTHR43826">
    <property type="entry name" value="GLUCOSE-6-PHOSPHATE EXCHANGER SLC37A4"/>
    <property type="match status" value="1"/>
</dbReference>
<name>A0ABW7IRP5_9VIBR</name>
<feature type="transmembrane region" description="Helical" evidence="5">
    <location>
        <begin position="183"/>
        <end position="201"/>
    </location>
</feature>
<evidence type="ECO:0000259" key="6">
    <source>
        <dbReference type="PROSITE" id="PS50850"/>
    </source>
</evidence>
<dbReference type="Proteomes" id="UP001607151">
    <property type="component" value="Unassembled WGS sequence"/>
</dbReference>
<organism evidence="7 8">
    <name type="scientific">Vibrio rumoiensis</name>
    <dbReference type="NCBI Taxonomy" id="76258"/>
    <lineage>
        <taxon>Bacteria</taxon>
        <taxon>Pseudomonadati</taxon>
        <taxon>Pseudomonadota</taxon>
        <taxon>Gammaproteobacteria</taxon>
        <taxon>Vibrionales</taxon>
        <taxon>Vibrionaceae</taxon>
        <taxon>Vibrio</taxon>
    </lineage>
</organism>
<dbReference type="EMBL" id="JBIHSN010000002">
    <property type="protein sequence ID" value="MFH0264280.1"/>
    <property type="molecule type" value="Genomic_DNA"/>
</dbReference>
<dbReference type="InterPro" id="IPR036259">
    <property type="entry name" value="MFS_trans_sf"/>
</dbReference>
<dbReference type="NCBIfam" id="TIGR00881">
    <property type="entry name" value="2A0104"/>
    <property type="match status" value="1"/>
</dbReference>
<feature type="transmembrane region" description="Helical" evidence="5">
    <location>
        <begin position="287"/>
        <end position="306"/>
    </location>
</feature>
<dbReference type="InterPro" id="IPR011701">
    <property type="entry name" value="MFS"/>
</dbReference>
<feature type="domain" description="Major facilitator superfamily (MFS) profile" evidence="6">
    <location>
        <begin position="29"/>
        <end position="434"/>
    </location>
</feature>
<keyword evidence="4 5" id="KW-0472">Membrane</keyword>
<dbReference type="RefSeq" id="WP_394607192.1">
    <property type="nucleotide sequence ID" value="NZ_JBIHSJ010000001.1"/>
</dbReference>
<evidence type="ECO:0000256" key="4">
    <source>
        <dbReference type="ARBA" id="ARBA00023136"/>
    </source>
</evidence>
<proteinExistence type="predicted"/>
<keyword evidence="3 5" id="KW-1133">Transmembrane helix</keyword>
<dbReference type="PIRSF" id="PIRSF002808">
    <property type="entry name" value="Hexose_phosphate_transp"/>
    <property type="match status" value="1"/>
</dbReference>
<comment type="subcellular location">
    <subcellularLocation>
        <location evidence="1">Endomembrane system</location>
        <topology evidence="1">Multi-pass membrane protein</topology>
    </subcellularLocation>
</comment>
<dbReference type="NCBIfam" id="NF008661">
    <property type="entry name" value="PRK11663.1"/>
    <property type="match status" value="1"/>
</dbReference>
<dbReference type="PANTHER" id="PTHR43826:SF3">
    <property type="entry name" value="GLUCOSE-6-PHOSPHATE EXCHANGER SLC37A4"/>
    <property type="match status" value="1"/>
</dbReference>
<evidence type="ECO:0000256" key="5">
    <source>
        <dbReference type="SAM" id="Phobius"/>
    </source>
</evidence>
<evidence type="ECO:0000313" key="7">
    <source>
        <dbReference type="EMBL" id="MFH0264280.1"/>
    </source>
</evidence>
<feature type="transmembrane region" description="Helical" evidence="5">
    <location>
        <begin position="94"/>
        <end position="123"/>
    </location>
</feature>
<accession>A0ABW7IRP5</accession>
<dbReference type="InterPro" id="IPR000849">
    <property type="entry name" value="Sugar_P_transporter"/>
</dbReference>
<dbReference type="Gene3D" id="1.20.1250.20">
    <property type="entry name" value="MFS general substrate transporter like domains"/>
    <property type="match status" value="2"/>
</dbReference>
<feature type="transmembrane region" description="Helical" evidence="5">
    <location>
        <begin position="318"/>
        <end position="336"/>
    </location>
</feature>
<keyword evidence="2 5" id="KW-0812">Transmembrane</keyword>